<name>A0A818T987_9BILA</name>
<dbReference type="GO" id="GO:0003676">
    <property type="term" value="F:nucleic acid binding"/>
    <property type="evidence" value="ECO:0007669"/>
    <property type="project" value="InterPro"/>
</dbReference>
<dbReference type="GO" id="GO:0004527">
    <property type="term" value="F:exonuclease activity"/>
    <property type="evidence" value="ECO:0007669"/>
    <property type="project" value="InterPro"/>
</dbReference>
<dbReference type="Gene3D" id="3.30.420.10">
    <property type="entry name" value="Ribonuclease H-like superfamily/Ribonuclease H"/>
    <property type="match status" value="1"/>
</dbReference>
<evidence type="ECO:0000256" key="2">
    <source>
        <dbReference type="ARBA" id="ARBA00022801"/>
    </source>
</evidence>
<dbReference type="PANTHER" id="PTHR12801">
    <property type="entry name" value="RNA EXONUCLEASE REXO1 / RECO3 FAMILY MEMBER-RELATED"/>
    <property type="match status" value="1"/>
</dbReference>
<keyword evidence="1" id="KW-0540">Nuclease</keyword>
<proteinExistence type="predicted"/>
<dbReference type="EMBL" id="CAJNOU010003384">
    <property type="protein sequence ID" value="CAF1387666.1"/>
    <property type="molecule type" value="Genomic_DNA"/>
</dbReference>
<dbReference type="Proteomes" id="UP000663889">
    <property type="component" value="Unassembled WGS sequence"/>
</dbReference>
<dbReference type="InterPro" id="IPR047021">
    <property type="entry name" value="REXO1/3/4-like"/>
</dbReference>
<organism evidence="5 6">
    <name type="scientific">Rotaria sordida</name>
    <dbReference type="NCBI Taxonomy" id="392033"/>
    <lineage>
        <taxon>Eukaryota</taxon>
        <taxon>Metazoa</taxon>
        <taxon>Spiralia</taxon>
        <taxon>Gnathifera</taxon>
        <taxon>Rotifera</taxon>
        <taxon>Eurotatoria</taxon>
        <taxon>Bdelloidea</taxon>
        <taxon>Philodinida</taxon>
        <taxon>Philodinidae</taxon>
        <taxon>Rotaria</taxon>
    </lineage>
</organism>
<dbReference type="SMART" id="SM00479">
    <property type="entry name" value="EXOIII"/>
    <property type="match status" value="1"/>
</dbReference>
<dbReference type="PANTHER" id="PTHR12801:SF82">
    <property type="entry name" value="RNA EXONUCLEASE 5"/>
    <property type="match status" value="1"/>
</dbReference>
<dbReference type="GO" id="GO:0005634">
    <property type="term" value="C:nucleus"/>
    <property type="evidence" value="ECO:0007669"/>
    <property type="project" value="TreeGrafter"/>
</dbReference>
<evidence type="ECO:0000313" key="5">
    <source>
        <dbReference type="EMBL" id="CAF3679751.1"/>
    </source>
</evidence>
<dbReference type="InterPro" id="IPR013520">
    <property type="entry name" value="Ribonucl_H"/>
</dbReference>
<gene>
    <name evidence="5" type="ORF">FNK824_LOCUS7766</name>
    <name evidence="4" type="ORF">SEV965_LOCUS30751</name>
</gene>
<sequence length="574" mass="67159">MNIIENPSPEFERQFVLAINARRKLKGNKPKFLITSNQVLSSNDDNETNQVILTVKNIQTLLLSAIDKCPRAYSASWCKILRVQKLQQILIIVLNGVTDENYNQLKDTELFQEWKQLFTSDNVCHTFRFHTQKNIPFIEQFSKIAAKTKSTNQSQDHSLLKSKAEQLSNKKRSFDDDNENSSKQFKKSCEDQFSRVNLVLNLKQLLTGNYPCPIYNEFKNFKQIKSSYKPITSSSRIFALDVETFSDMINNRQIPYWISIVDEELNSIYQTLIKPNDNQHMENYQQRREQVIRIVPNIIERNLEQVHEDLRILFDDDLILAGHSIENDLKYLQIYYPYIIDTSIIFNVTGTRLEKTSLQKLYAIFFGRLIQKTRLEHDPTEDARATMELIQLKLSKNIEFGDWFLGGVDQLKVLGNYDSLQLDENIQQCQTFLAQTKFGLQEDFFKRIKQQHKALIIEQTLNDKKTSLPTIEVDSNRQAFKTCIKQSDTHEFLWVQFYVPLLNNNDDNQSLIKIIKYVKKLYKILREDSILIGILSGQDHFGRCFVKIKDDEKLAPLIIDGQEYPYDLKLVKTT</sequence>
<dbReference type="SUPFAM" id="SSF53098">
    <property type="entry name" value="Ribonuclease H-like"/>
    <property type="match status" value="1"/>
</dbReference>
<evidence type="ECO:0000256" key="1">
    <source>
        <dbReference type="ARBA" id="ARBA00022722"/>
    </source>
</evidence>
<dbReference type="InterPro" id="IPR012337">
    <property type="entry name" value="RNaseH-like_sf"/>
</dbReference>
<protein>
    <recommendedName>
        <fullName evidence="3">Exonuclease domain-containing protein</fullName>
    </recommendedName>
</protein>
<feature type="domain" description="Exonuclease" evidence="3">
    <location>
        <begin position="236"/>
        <end position="399"/>
    </location>
</feature>
<dbReference type="EMBL" id="CAJOBE010000735">
    <property type="protein sequence ID" value="CAF3679751.1"/>
    <property type="molecule type" value="Genomic_DNA"/>
</dbReference>
<dbReference type="AlphaFoldDB" id="A0A818T987"/>
<comment type="caution">
    <text evidence="5">The sequence shown here is derived from an EMBL/GenBank/DDBJ whole genome shotgun (WGS) entry which is preliminary data.</text>
</comment>
<evidence type="ECO:0000259" key="3">
    <source>
        <dbReference type="SMART" id="SM00479"/>
    </source>
</evidence>
<accession>A0A818T987</accession>
<reference evidence="5" key="1">
    <citation type="submission" date="2021-02" db="EMBL/GenBank/DDBJ databases">
        <authorList>
            <person name="Nowell W R."/>
        </authorList>
    </citation>
    <scope>NUCLEOTIDE SEQUENCE</scope>
</reference>
<keyword evidence="2" id="KW-0378">Hydrolase</keyword>
<dbReference type="InterPro" id="IPR036397">
    <property type="entry name" value="RNaseH_sf"/>
</dbReference>
<evidence type="ECO:0000313" key="4">
    <source>
        <dbReference type="EMBL" id="CAF1387666.1"/>
    </source>
</evidence>
<dbReference type="Proteomes" id="UP000663874">
    <property type="component" value="Unassembled WGS sequence"/>
</dbReference>
<evidence type="ECO:0000313" key="6">
    <source>
        <dbReference type="Proteomes" id="UP000663874"/>
    </source>
</evidence>